<organism evidence="7 8">
    <name type="scientific">Candidatus Phytoplasma pini</name>
    <dbReference type="NCBI Taxonomy" id="267362"/>
    <lineage>
        <taxon>Bacteria</taxon>
        <taxon>Bacillati</taxon>
        <taxon>Mycoplasmatota</taxon>
        <taxon>Mollicutes</taxon>
        <taxon>Acholeplasmatales</taxon>
        <taxon>Acholeplasmataceae</taxon>
        <taxon>Candidatus Phytoplasma</taxon>
    </lineage>
</organism>
<dbReference type="Proteomes" id="UP000320078">
    <property type="component" value="Unassembled WGS sequence"/>
</dbReference>
<evidence type="ECO:0000256" key="2">
    <source>
        <dbReference type="ARBA" id="ARBA00022475"/>
    </source>
</evidence>
<feature type="transmembrane region" description="Helical" evidence="6">
    <location>
        <begin position="64"/>
        <end position="83"/>
    </location>
</feature>
<feature type="transmembrane region" description="Helical" evidence="6">
    <location>
        <begin position="209"/>
        <end position="232"/>
    </location>
</feature>
<evidence type="ECO:0000256" key="5">
    <source>
        <dbReference type="ARBA" id="ARBA00023136"/>
    </source>
</evidence>
<feature type="transmembrane region" description="Helical" evidence="6">
    <location>
        <begin position="7"/>
        <end position="28"/>
    </location>
</feature>
<evidence type="ECO:0008006" key="9">
    <source>
        <dbReference type="Google" id="ProtNLM"/>
    </source>
</evidence>
<evidence type="ECO:0000256" key="3">
    <source>
        <dbReference type="ARBA" id="ARBA00022692"/>
    </source>
</evidence>
<evidence type="ECO:0000313" key="7">
    <source>
        <dbReference type="EMBL" id="TVY12157.1"/>
    </source>
</evidence>
<dbReference type="PANTHER" id="PTHR33545:SF5">
    <property type="entry name" value="UPF0750 MEMBRANE PROTEIN YITT"/>
    <property type="match status" value="1"/>
</dbReference>
<comment type="subcellular location">
    <subcellularLocation>
        <location evidence="1">Cell membrane</location>
        <topology evidence="1">Multi-pass membrane protein</topology>
    </subcellularLocation>
</comment>
<dbReference type="OrthoDB" id="386112at2"/>
<evidence type="ECO:0000256" key="6">
    <source>
        <dbReference type="SAM" id="Phobius"/>
    </source>
</evidence>
<dbReference type="Pfam" id="PF02588">
    <property type="entry name" value="YitT_membrane"/>
    <property type="match status" value="1"/>
</dbReference>
<proteinExistence type="predicted"/>
<dbReference type="AlphaFoldDB" id="A0A559KJ76"/>
<dbReference type="InterPro" id="IPR051461">
    <property type="entry name" value="UPF0750_membrane"/>
</dbReference>
<keyword evidence="3 6" id="KW-0812">Transmembrane</keyword>
<dbReference type="PANTHER" id="PTHR33545">
    <property type="entry name" value="UPF0750 MEMBRANE PROTEIN YITT-RELATED"/>
    <property type="match status" value="1"/>
</dbReference>
<keyword evidence="8" id="KW-1185">Reference proteome</keyword>
<keyword evidence="5 6" id="KW-0472">Membrane</keyword>
<evidence type="ECO:0000256" key="1">
    <source>
        <dbReference type="ARBA" id="ARBA00004651"/>
    </source>
</evidence>
<reference evidence="7 8" key="1">
    <citation type="submission" date="2019-06" db="EMBL/GenBank/DDBJ databases">
        <title>Draft Genome Sequence of Candidatus Phytoplasma pini-Related Strain MDPP: A Resource for Comparative Genomics of Gymnosperm-infecting Phytoplasmas.</title>
        <authorList>
            <person name="Cai W."/>
            <person name="Costanzo S."/>
            <person name="Shao J."/>
            <person name="Zhao Y."/>
            <person name="Davis R."/>
        </authorList>
    </citation>
    <scope>NUCLEOTIDE SEQUENCE [LARGE SCALE GENOMIC DNA]</scope>
    <source>
        <strain evidence="7 8">MDPP</strain>
    </source>
</reference>
<dbReference type="InterPro" id="IPR003740">
    <property type="entry name" value="YitT"/>
</dbReference>
<accession>A0A559KJ76</accession>
<evidence type="ECO:0000313" key="8">
    <source>
        <dbReference type="Proteomes" id="UP000320078"/>
    </source>
</evidence>
<evidence type="ECO:0000256" key="4">
    <source>
        <dbReference type="ARBA" id="ARBA00022989"/>
    </source>
</evidence>
<feature type="transmembrane region" description="Helical" evidence="6">
    <location>
        <begin position="184"/>
        <end position="203"/>
    </location>
</feature>
<sequence>MIKKNLKIISLSILLSFLFCLADIIFYVGDYKNILYSTGIYGVGDSIAKILFQAKKIKDNQITLVSYSFFGLVNLFLFIFIAFPKLNINFTIKTLINSIFIIIFGIILGFLINTEGQILYRMRNFFGFFSPEEKIWQSLLRIIIGSSIIGTILGLCIKINSSTGGIDIIAKYLEIYKNKDISKCITVFNFSITILTVLILKIFNIVNEIQYISLFLTFFKIILTHIFMILILKPNKKIINNKNLHQNRN</sequence>
<keyword evidence="2" id="KW-1003">Cell membrane</keyword>
<dbReference type="GO" id="GO:0005886">
    <property type="term" value="C:plasma membrane"/>
    <property type="evidence" value="ECO:0007669"/>
    <property type="project" value="UniProtKB-SubCell"/>
</dbReference>
<comment type="caution">
    <text evidence="7">The sequence shown here is derived from an EMBL/GenBank/DDBJ whole genome shotgun (WGS) entry which is preliminary data.</text>
</comment>
<gene>
    <name evidence="7" type="ORF">MDPP_001554</name>
</gene>
<dbReference type="EMBL" id="VIAE01000008">
    <property type="protein sequence ID" value="TVY12157.1"/>
    <property type="molecule type" value="Genomic_DNA"/>
</dbReference>
<name>A0A559KJ76_9MOLU</name>
<protein>
    <recommendedName>
        <fullName evidence="9">YitT family protein</fullName>
    </recommendedName>
</protein>
<dbReference type="RefSeq" id="WP_144658495.1">
    <property type="nucleotide sequence ID" value="NZ_VIAE01000008.1"/>
</dbReference>
<feature type="transmembrane region" description="Helical" evidence="6">
    <location>
        <begin position="95"/>
        <end position="113"/>
    </location>
</feature>
<keyword evidence="4 6" id="KW-1133">Transmembrane helix</keyword>